<organism evidence="6 7">
    <name type="scientific">Marine Group I thaumarchaeote SCGC AAA799-E16</name>
    <dbReference type="NCBI Taxonomy" id="1502292"/>
    <lineage>
        <taxon>Archaea</taxon>
        <taxon>Nitrososphaerota</taxon>
        <taxon>Marine Group I</taxon>
    </lineage>
</organism>
<sequence>MGLNTKSRTILIFEEYIQSKKTIEHYSYHINRFTKHYNLKDWDSILALENTDLKEKIEDYVIFFKNQDKSSNYIRVITFALQSLCDSNDKLGINWKKIRKLLGKKTRPKKSRPYTTEEIKRMLGGVKGLRNKALILFLSSSGVRRGAIPDMRIRDLKQMSYGCIAVTVYPDTDDEYVTFVNKEASDALSLYHKQRTHDGEKITPNSFVFRSIYKNTTTTPKKFDEKSISNVIFRAKHNAGIDADDLPNLLVHAFRRRFNTVLKIRSDANPTIIERLMGHDQKLDNSYFQPTTEQLFEEYQKGMADLTVDDSERLLVERREMQDELDKLEQEKSKSKELEIRLEDTEIQMKKLFKLLESGRGTIIKSDNNEFHVKLNQN</sequence>
<evidence type="ECO:0000313" key="7">
    <source>
        <dbReference type="Proteomes" id="UP000028027"/>
    </source>
</evidence>
<feature type="domain" description="Tyr recombinase" evidence="5">
    <location>
        <begin position="109"/>
        <end position="300"/>
    </location>
</feature>
<evidence type="ECO:0000256" key="1">
    <source>
        <dbReference type="ARBA" id="ARBA00022908"/>
    </source>
</evidence>
<dbReference type="PANTHER" id="PTHR30349">
    <property type="entry name" value="PHAGE INTEGRASE-RELATED"/>
    <property type="match status" value="1"/>
</dbReference>
<dbReference type="GO" id="GO:0006310">
    <property type="term" value="P:DNA recombination"/>
    <property type="evidence" value="ECO:0007669"/>
    <property type="project" value="UniProtKB-KW"/>
</dbReference>
<keyword evidence="1" id="KW-0229">DNA integration</keyword>
<evidence type="ECO:0000313" key="6">
    <source>
        <dbReference type="EMBL" id="KER06486.1"/>
    </source>
</evidence>
<dbReference type="InterPro" id="IPR011010">
    <property type="entry name" value="DNA_brk_join_enz"/>
</dbReference>
<dbReference type="PROSITE" id="PS51898">
    <property type="entry name" value="TYR_RECOMBINASE"/>
    <property type="match status" value="1"/>
</dbReference>
<keyword evidence="7" id="KW-1185">Reference proteome</keyword>
<gene>
    <name evidence="6" type="ORF">AAA799E16_00724</name>
</gene>
<dbReference type="Pfam" id="PF00589">
    <property type="entry name" value="Phage_integrase"/>
    <property type="match status" value="1"/>
</dbReference>
<keyword evidence="4" id="KW-0175">Coiled coil</keyword>
<dbReference type="InterPro" id="IPR002104">
    <property type="entry name" value="Integrase_catalytic"/>
</dbReference>
<dbReference type="PANTHER" id="PTHR30349:SF41">
    <property type="entry name" value="INTEGRASE_RECOMBINASE PROTEIN MJ0367-RELATED"/>
    <property type="match status" value="1"/>
</dbReference>
<feature type="coiled-coil region" evidence="4">
    <location>
        <begin position="311"/>
        <end position="355"/>
    </location>
</feature>
<dbReference type="Gene3D" id="1.10.443.10">
    <property type="entry name" value="Intergrase catalytic core"/>
    <property type="match status" value="1"/>
</dbReference>
<evidence type="ECO:0000259" key="5">
    <source>
        <dbReference type="PROSITE" id="PS51898"/>
    </source>
</evidence>
<keyword evidence="3" id="KW-0233">DNA recombination</keyword>
<dbReference type="GO" id="GO:0015074">
    <property type="term" value="P:DNA integration"/>
    <property type="evidence" value="ECO:0007669"/>
    <property type="project" value="UniProtKB-KW"/>
</dbReference>
<comment type="caution">
    <text evidence="6">The sequence shown here is derived from an EMBL/GenBank/DDBJ whole genome shotgun (WGS) entry which is preliminary data.</text>
</comment>
<evidence type="ECO:0000256" key="2">
    <source>
        <dbReference type="ARBA" id="ARBA00023125"/>
    </source>
</evidence>
<dbReference type="Proteomes" id="UP000028027">
    <property type="component" value="Unassembled WGS sequence"/>
</dbReference>
<dbReference type="InterPro" id="IPR013762">
    <property type="entry name" value="Integrase-like_cat_sf"/>
</dbReference>
<evidence type="ECO:0000256" key="3">
    <source>
        <dbReference type="ARBA" id="ARBA00023172"/>
    </source>
</evidence>
<proteinExistence type="predicted"/>
<dbReference type="InterPro" id="IPR050090">
    <property type="entry name" value="Tyrosine_recombinase_XerCD"/>
</dbReference>
<name>A0A081S6D3_9ARCH</name>
<keyword evidence="2" id="KW-0238">DNA-binding</keyword>
<dbReference type="AlphaFoldDB" id="A0A081S6D3"/>
<dbReference type="GO" id="GO:0003677">
    <property type="term" value="F:DNA binding"/>
    <property type="evidence" value="ECO:0007669"/>
    <property type="project" value="UniProtKB-KW"/>
</dbReference>
<dbReference type="EMBL" id="JNVL01000008">
    <property type="protein sequence ID" value="KER06486.1"/>
    <property type="molecule type" value="Genomic_DNA"/>
</dbReference>
<evidence type="ECO:0000256" key="4">
    <source>
        <dbReference type="SAM" id="Coils"/>
    </source>
</evidence>
<protein>
    <submittedName>
        <fullName evidence="6">Tyrosine recombinase XerD-like protein</fullName>
    </submittedName>
</protein>
<accession>A0A081S6D3</accession>
<dbReference type="SUPFAM" id="SSF56349">
    <property type="entry name" value="DNA breaking-rejoining enzymes"/>
    <property type="match status" value="1"/>
</dbReference>
<reference evidence="6 7" key="1">
    <citation type="submission" date="2014-06" db="EMBL/GenBank/DDBJ databases">
        <authorList>
            <person name="Ngugi D.K."/>
            <person name="Blom J."/>
            <person name="Alam I."/>
            <person name="Rashid M."/>
            <person name="Ba Alawi W."/>
            <person name="Zhang G."/>
            <person name="Hikmawan T."/>
            <person name="Guan Y."/>
            <person name="Antunes A."/>
            <person name="Siam R."/>
            <person name="Eldorry H."/>
            <person name="Bajic V."/>
            <person name="Stingl U."/>
        </authorList>
    </citation>
    <scope>NUCLEOTIDE SEQUENCE [LARGE SCALE GENOMIC DNA]</scope>
    <source>
        <strain evidence="6">SCGC AAA799-E16</strain>
    </source>
</reference>